<name>G0N3X9_CAEBE</name>
<sequence length="242" mass="28412">MKNWNELCVYGKEISSEDLKMIMDTATSHRSFECAVREMPLDFKHENAFKFSLQLYHDARWVKIDDLYGLRNMVRVALYKNCFTHEQLKLFINYWVNSEVDMFSEMLIETDSLNFENLVDGLIGLQGSDINPKLFFTLSESSSNGREQTMLRISYDVRENWLLLEAWDEKNKASKNDEENKNFENVAMILTLLRKKKKLEDLLEVANEEAKLELNEKINELIAALSEFNVIFIDGKVTHQLF</sequence>
<proteinExistence type="predicted"/>
<dbReference type="EMBL" id="GL379835">
    <property type="protein sequence ID" value="EGT51834.1"/>
    <property type="molecule type" value="Genomic_DNA"/>
</dbReference>
<accession>G0N3X9</accession>
<evidence type="ECO:0008006" key="4">
    <source>
        <dbReference type="Google" id="ProtNLM"/>
    </source>
</evidence>
<feature type="coiled-coil region" evidence="1">
    <location>
        <begin position="189"/>
        <end position="227"/>
    </location>
</feature>
<dbReference type="AlphaFoldDB" id="G0N3X9"/>
<dbReference type="Proteomes" id="UP000008068">
    <property type="component" value="Unassembled WGS sequence"/>
</dbReference>
<dbReference type="InParanoid" id="G0N3X9"/>
<gene>
    <name evidence="2" type="ORF">CAEBREN_16062</name>
</gene>
<dbReference type="OMA" id="FIYHEAN"/>
<keyword evidence="1" id="KW-0175">Coiled coil</keyword>
<evidence type="ECO:0000313" key="3">
    <source>
        <dbReference type="Proteomes" id="UP000008068"/>
    </source>
</evidence>
<reference evidence="3" key="1">
    <citation type="submission" date="2011-07" db="EMBL/GenBank/DDBJ databases">
        <authorList>
            <consortium name="Caenorhabditis brenneri Sequencing and Analysis Consortium"/>
            <person name="Wilson R.K."/>
        </authorList>
    </citation>
    <scope>NUCLEOTIDE SEQUENCE [LARGE SCALE GENOMIC DNA]</scope>
    <source>
        <strain evidence="3">PB2801</strain>
    </source>
</reference>
<keyword evidence="3" id="KW-1185">Reference proteome</keyword>
<evidence type="ECO:0000256" key="1">
    <source>
        <dbReference type="SAM" id="Coils"/>
    </source>
</evidence>
<evidence type="ECO:0000313" key="2">
    <source>
        <dbReference type="EMBL" id="EGT51834.1"/>
    </source>
</evidence>
<organism evidence="3">
    <name type="scientific">Caenorhabditis brenneri</name>
    <name type="common">Nematode worm</name>
    <dbReference type="NCBI Taxonomy" id="135651"/>
    <lineage>
        <taxon>Eukaryota</taxon>
        <taxon>Metazoa</taxon>
        <taxon>Ecdysozoa</taxon>
        <taxon>Nematoda</taxon>
        <taxon>Chromadorea</taxon>
        <taxon>Rhabditida</taxon>
        <taxon>Rhabditina</taxon>
        <taxon>Rhabditomorpha</taxon>
        <taxon>Rhabditoidea</taxon>
        <taxon>Rhabditidae</taxon>
        <taxon>Peloderinae</taxon>
        <taxon>Caenorhabditis</taxon>
    </lineage>
</organism>
<protein>
    <recommendedName>
        <fullName evidence="4">F-box associated domain-containing protein</fullName>
    </recommendedName>
</protein>
<dbReference type="HOGENOM" id="CLU_044397_2_0_1"/>
<dbReference type="OrthoDB" id="5905796at2759"/>